<organism evidence="1 2">
    <name type="scientific">Flavonifractor plautii</name>
    <name type="common">Fusobacterium plautii</name>
    <dbReference type="NCBI Taxonomy" id="292800"/>
    <lineage>
        <taxon>Bacteria</taxon>
        <taxon>Bacillati</taxon>
        <taxon>Bacillota</taxon>
        <taxon>Clostridia</taxon>
        <taxon>Eubacteriales</taxon>
        <taxon>Oscillospiraceae</taxon>
        <taxon>Flavonifractor</taxon>
    </lineage>
</organism>
<accession>A0AAW6C0X7</accession>
<dbReference type="GO" id="GO:0008233">
    <property type="term" value="F:peptidase activity"/>
    <property type="evidence" value="ECO:0007669"/>
    <property type="project" value="UniProtKB-KW"/>
</dbReference>
<keyword evidence="1" id="KW-0378">Hydrolase</keyword>
<dbReference type="InterPro" id="IPR029045">
    <property type="entry name" value="ClpP/crotonase-like_dom_sf"/>
</dbReference>
<evidence type="ECO:0000313" key="1">
    <source>
        <dbReference type="EMBL" id="MDB7905652.1"/>
    </source>
</evidence>
<dbReference type="InterPro" id="IPR023562">
    <property type="entry name" value="ClpP/TepA"/>
</dbReference>
<reference evidence="1" key="1">
    <citation type="submission" date="2023-01" db="EMBL/GenBank/DDBJ databases">
        <title>Human gut microbiome strain richness.</title>
        <authorList>
            <person name="Chen-Liaw A."/>
        </authorList>
    </citation>
    <scope>NUCLEOTIDE SEQUENCE</scope>
    <source>
        <strain evidence="1">2225st1_A6_2225SCRN_200828</strain>
    </source>
</reference>
<dbReference type="Gene3D" id="3.90.226.10">
    <property type="entry name" value="2-enoyl-CoA Hydratase, Chain A, domain 1"/>
    <property type="match status" value="1"/>
</dbReference>
<evidence type="ECO:0000313" key="2">
    <source>
        <dbReference type="Proteomes" id="UP001211006"/>
    </source>
</evidence>
<sequence>MNFVQQIHFFGPINVSTAEMFRNMLLNAMNTQGLKGIEILMSSEGGDLNSGFTMYNYLRSFPLPTTVINMGAIESIALIPFLGAGIRRAVPNSRFLIHNFTWTFHNAPTNINRVEECSRSLSEDVERYLSIYHERTAGAQQPIDARLHLTGPAAVILNQAAFGAGILTTEDSSYPLLRQPAIYDRAFK</sequence>
<comment type="caution">
    <text evidence="1">The sequence shown here is derived from an EMBL/GenBank/DDBJ whole genome shotgun (WGS) entry which is preliminary data.</text>
</comment>
<protein>
    <submittedName>
        <fullName evidence="1">ATP-dependent Clp protease proteolytic subunit</fullName>
    </submittedName>
</protein>
<name>A0AAW6C0X7_FLAPL</name>
<keyword evidence="1" id="KW-0645">Protease</keyword>
<dbReference type="EMBL" id="JAQLWO010000005">
    <property type="protein sequence ID" value="MDB7905652.1"/>
    <property type="molecule type" value="Genomic_DNA"/>
</dbReference>
<dbReference type="Pfam" id="PF00574">
    <property type="entry name" value="CLP_protease"/>
    <property type="match status" value="1"/>
</dbReference>
<dbReference type="GO" id="GO:0006508">
    <property type="term" value="P:proteolysis"/>
    <property type="evidence" value="ECO:0007669"/>
    <property type="project" value="UniProtKB-KW"/>
</dbReference>
<proteinExistence type="predicted"/>
<dbReference type="AlphaFoldDB" id="A0AAW6C0X7"/>
<dbReference type="RefSeq" id="WP_024724017.1">
    <property type="nucleotide sequence ID" value="NZ_BAABZG010000001.1"/>
</dbReference>
<dbReference type="Proteomes" id="UP001211006">
    <property type="component" value="Unassembled WGS sequence"/>
</dbReference>
<dbReference type="SUPFAM" id="SSF52096">
    <property type="entry name" value="ClpP/crotonase"/>
    <property type="match status" value="1"/>
</dbReference>
<gene>
    <name evidence="1" type="ORF">PND83_06660</name>
</gene>